<feature type="signal peptide" evidence="2">
    <location>
        <begin position="1"/>
        <end position="21"/>
    </location>
</feature>
<keyword evidence="5" id="KW-1185">Reference proteome</keyword>
<dbReference type="RefSeq" id="WP_111061309.1">
    <property type="nucleotide sequence ID" value="NZ_JBHUCU010000007.1"/>
</dbReference>
<evidence type="ECO:0000256" key="2">
    <source>
        <dbReference type="SAM" id="SignalP"/>
    </source>
</evidence>
<dbReference type="Proteomes" id="UP000249248">
    <property type="component" value="Unassembled WGS sequence"/>
</dbReference>
<dbReference type="AlphaFoldDB" id="A0A2W1N1B8"/>
<dbReference type="SUPFAM" id="SSF63825">
    <property type="entry name" value="YWTD domain"/>
    <property type="match status" value="1"/>
</dbReference>
<evidence type="ECO:0000313" key="4">
    <source>
        <dbReference type="EMBL" id="PZE18409.1"/>
    </source>
</evidence>
<protein>
    <recommendedName>
        <fullName evidence="3">Secretion system C-terminal sorting domain-containing protein</fullName>
    </recommendedName>
</protein>
<name>A0A2W1N1B8_9FLAO</name>
<dbReference type="Pfam" id="PF18962">
    <property type="entry name" value="Por_Secre_tail"/>
    <property type="match status" value="1"/>
</dbReference>
<reference evidence="4 5" key="1">
    <citation type="submission" date="2018-06" db="EMBL/GenBank/DDBJ databases">
        <title>The draft genome sequence of Crocinitomix sp. SM1701.</title>
        <authorList>
            <person name="Zhang X."/>
        </authorList>
    </citation>
    <scope>NUCLEOTIDE SEQUENCE [LARGE SCALE GENOMIC DNA]</scope>
    <source>
        <strain evidence="4 5">SM1701</strain>
    </source>
</reference>
<keyword evidence="1 2" id="KW-0732">Signal</keyword>
<proteinExistence type="predicted"/>
<evidence type="ECO:0000256" key="1">
    <source>
        <dbReference type="ARBA" id="ARBA00022729"/>
    </source>
</evidence>
<dbReference type="NCBIfam" id="TIGR04183">
    <property type="entry name" value="Por_Secre_tail"/>
    <property type="match status" value="1"/>
</dbReference>
<comment type="caution">
    <text evidence="4">The sequence shown here is derived from an EMBL/GenBank/DDBJ whole genome shotgun (WGS) entry which is preliminary data.</text>
</comment>
<feature type="domain" description="Secretion system C-terminal sorting" evidence="3">
    <location>
        <begin position="376"/>
        <end position="443"/>
    </location>
</feature>
<accession>A0A2W1N1B8</accession>
<sequence length="445" mass="48393">MKNLKQIILTLVLASSSVSMAQTWETIGTAAFTTGDTQYGCMDVYNGTPYIAYKDVANGSKCTVMRYNGSNWVYVGSQAFTPGISREQSIAIDQLNGDVYVEYTDATINAIVVSKFNDNNGVWEPLGPNGIASSPSEFYQQIKIDNGDPYLVFGGYQATLKQYNPGTPTGTWTATPGPVISFAQAWYTRLAIDGTDKYVIYSDISEQGKASVVLATANSINAVGGVLGFTTGGIGYCDIAVDNGIPYISFQDSINGRRISVMKFNGTDWEYVGGAGISSGNVEHNRILFHNSIPYISYYDNGDGKLHLKKFNGTAWISVGPAVENGSVYLNDMAINDDHVFIAFKEGNSGGKMTVKKLDLNTVAGVATSVNNKLLVYPNPAQNELFIKIDNAKVNQIDIVDLSGKVIQIKNEFTSKLNISDLNKGIYFIKVYTENGISTQRFIKQ</sequence>
<feature type="chain" id="PRO_5015956492" description="Secretion system C-terminal sorting domain-containing protein" evidence="2">
    <location>
        <begin position="22"/>
        <end position="445"/>
    </location>
</feature>
<dbReference type="OrthoDB" id="789014at2"/>
<organism evidence="4 5">
    <name type="scientific">Putridiphycobacter roseus</name>
    <dbReference type="NCBI Taxonomy" id="2219161"/>
    <lineage>
        <taxon>Bacteria</taxon>
        <taxon>Pseudomonadati</taxon>
        <taxon>Bacteroidota</taxon>
        <taxon>Flavobacteriia</taxon>
        <taxon>Flavobacteriales</taxon>
        <taxon>Crocinitomicaceae</taxon>
        <taxon>Putridiphycobacter</taxon>
    </lineage>
</organism>
<evidence type="ECO:0000259" key="3">
    <source>
        <dbReference type="Pfam" id="PF18962"/>
    </source>
</evidence>
<dbReference type="EMBL" id="QKSB01000001">
    <property type="protein sequence ID" value="PZE18409.1"/>
    <property type="molecule type" value="Genomic_DNA"/>
</dbReference>
<gene>
    <name evidence="4" type="ORF">DNU06_00815</name>
</gene>
<evidence type="ECO:0000313" key="5">
    <source>
        <dbReference type="Proteomes" id="UP000249248"/>
    </source>
</evidence>
<dbReference type="InterPro" id="IPR026444">
    <property type="entry name" value="Secre_tail"/>
</dbReference>